<evidence type="ECO:0000313" key="2">
    <source>
        <dbReference type="EMBL" id="QAV18461.1"/>
    </source>
</evidence>
<dbReference type="Pfam" id="PF05489">
    <property type="entry name" value="Phage_tail_X"/>
    <property type="match status" value="1"/>
</dbReference>
<dbReference type="KEGG" id="pchi:PC41400_12560"/>
<sequence length="69" mass="7939">MIYTTIQGDTWDGLSYQFYGSERFMPLLLNFNEKHAEIVVFPAGITLEIPPKPAQSSDTLPPWKRREPV</sequence>
<gene>
    <name evidence="1" type="ORF">M5X16_00625</name>
    <name evidence="2" type="ORF">PC41400_12560</name>
</gene>
<reference evidence="2 3" key="1">
    <citation type="submission" date="2018-01" db="EMBL/GenBank/DDBJ databases">
        <title>The whole genome sequencing and assembly of Paenibacillus chitinolyticus KCCM 41400 strain.</title>
        <authorList>
            <person name="Kim J.-Y."/>
            <person name="Park M.-K."/>
            <person name="Lee Y.-J."/>
            <person name="Yi H."/>
            <person name="Bahn Y.-S."/>
            <person name="Kim J.F."/>
            <person name="Lee D.-W."/>
        </authorList>
    </citation>
    <scope>NUCLEOTIDE SEQUENCE [LARGE SCALE GENOMIC DNA]</scope>
    <source>
        <strain evidence="2 3">KCCM 41400</strain>
    </source>
</reference>
<evidence type="ECO:0000313" key="3">
    <source>
        <dbReference type="Proteomes" id="UP000288943"/>
    </source>
</evidence>
<dbReference type="OrthoDB" id="2941457at2"/>
<name>A0A410WVY3_9BACL</name>
<dbReference type="GeneID" id="95375643"/>
<protein>
    <submittedName>
        <fullName evidence="2">Phage tail protein</fullName>
    </submittedName>
    <submittedName>
        <fullName evidence="1">Tail protein X</fullName>
    </submittedName>
</protein>
<proteinExistence type="predicted"/>
<dbReference type="RefSeq" id="WP_042228242.1">
    <property type="nucleotide sequence ID" value="NZ_CP026520.1"/>
</dbReference>
<dbReference type="Proteomes" id="UP000288943">
    <property type="component" value="Chromosome"/>
</dbReference>
<keyword evidence="4" id="KW-1185">Reference proteome</keyword>
<dbReference type="Proteomes" id="UP001527202">
    <property type="component" value="Unassembled WGS sequence"/>
</dbReference>
<dbReference type="AlphaFoldDB" id="A0A410WVY3"/>
<organism evidence="2 3">
    <name type="scientific">Paenibacillus chitinolyticus</name>
    <dbReference type="NCBI Taxonomy" id="79263"/>
    <lineage>
        <taxon>Bacteria</taxon>
        <taxon>Bacillati</taxon>
        <taxon>Bacillota</taxon>
        <taxon>Bacilli</taxon>
        <taxon>Bacillales</taxon>
        <taxon>Paenibacillaceae</taxon>
        <taxon>Paenibacillus</taxon>
    </lineage>
</organism>
<reference evidence="1 4" key="2">
    <citation type="submission" date="2022-05" db="EMBL/GenBank/DDBJ databases">
        <title>Genome Sequencing of Bee-Associated Microbes.</title>
        <authorList>
            <person name="Dunlap C."/>
        </authorList>
    </citation>
    <scope>NUCLEOTIDE SEQUENCE [LARGE SCALE GENOMIC DNA]</scope>
    <source>
        <strain evidence="1 4">NRRL B-23120</strain>
    </source>
</reference>
<evidence type="ECO:0000313" key="4">
    <source>
        <dbReference type="Proteomes" id="UP001527202"/>
    </source>
</evidence>
<dbReference type="EMBL" id="CP026520">
    <property type="protein sequence ID" value="QAV18461.1"/>
    <property type="molecule type" value="Genomic_DNA"/>
</dbReference>
<evidence type="ECO:0000313" key="1">
    <source>
        <dbReference type="EMBL" id="MCY9594284.1"/>
    </source>
</evidence>
<accession>A0A410WVY3</accession>
<dbReference type="InterPro" id="IPR008861">
    <property type="entry name" value="GpX-like"/>
</dbReference>
<dbReference type="EMBL" id="JAMDMJ010000001">
    <property type="protein sequence ID" value="MCY9594284.1"/>
    <property type="molecule type" value="Genomic_DNA"/>
</dbReference>